<dbReference type="KEGG" id="hro:HELRODRAFT_96859"/>
<evidence type="ECO:0000313" key="7">
    <source>
        <dbReference type="Proteomes" id="UP000015101"/>
    </source>
</evidence>
<dbReference type="GO" id="GO:0005739">
    <property type="term" value="C:mitochondrion"/>
    <property type="evidence" value="ECO:0000318"/>
    <property type="project" value="GO_Central"/>
</dbReference>
<dbReference type="InterPro" id="IPR050602">
    <property type="entry name" value="Malonyl-ACP_OMT"/>
</dbReference>
<reference evidence="5 7" key="2">
    <citation type="journal article" date="2013" name="Nature">
        <title>Insights into bilaterian evolution from three spiralian genomes.</title>
        <authorList>
            <person name="Simakov O."/>
            <person name="Marletaz F."/>
            <person name="Cho S.J."/>
            <person name="Edsinger-Gonzales E."/>
            <person name="Havlak P."/>
            <person name="Hellsten U."/>
            <person name="Kuo D.H."/>
            <person name="Larsson T."/>
            <person name="Lv J."/>
            <person name="Arendt D."/>
            <person name="Savage R."/>
            <person name="Osoegawa K."/>
            <person name="de Jong P."/>
            <person name="Grimwood J."/>
            <person name="Chapman J.A."/>
            <person name="Shapiro H."/>
            <person name="Aerts A."/>
            <person name="Otillar R.P."/>
            <person name="Terry A.Y."/>
            <person name="Boore J.L."/>
            <person name="Grigoriev I.V."/>
            <person name="Lindberg D.R."/>
            <person name="Seaver E.C."/>
            <person name="Weisblat D.A."/>
            <person name="Putnam N.H."/>
            <person name="Rokhsar D.S."/>
        </authorList>
    </citation>
    <scope>NUCLEOTIDE SEQUENCE</scope>
</reference>
<dbReference type="EMBL" id="KB095812">
    <property type="protein sequence ID" value="ESO11927.1"/>
    <property type="molecule type" value="Genomic_DNA"/>
</dbReference>
<dbReference type="GO" id="GO:0032259">
    <property type="term" value="P:methylation"/>
    <property type="evidence" value="ECO:0007669"/>
    <property type="project" value="UniProtKB-KW"/>
</dbReference>
<dbReference type="Proteomes" id="UP000015101">
    <property type="component" value="Unassembled WGS sequence"/>
</dbReference>
<dbReference type="OMA" id="YEVVYGH"/>
<dbReference type="eggNOG" id="KOG2940">
    <property type="taxonomic scope" value="Eukaryota"/>
</dbReference>
<dbReference type="CDD" id="cd02440">
    <property type="entry name" value="AdoMet_MTases"/>
    <property type="match status" value="1"/>
</dbReference>
<protein>
    <submittedName>
        <fullName evidence="5 6">Uncharacterized protein</fullName>
    </submittedName>
</protein>
<dbReference type="STRING" id="6412.T1G9D9"/>
<dbReference type="PANTHER" id="PTHR13090">
    <property type="entry name" value="ARGININE-HYDROXYLASE NDUFAF5, MITOCHONDRIAL"/>
    <property type="match status" value="1"/>
</dbReference>
<dbReference type="InParanoid" id="T1G9D9"/>
<evidence type="ECO:0000313" key="5">
    <source>
        <dbReference type="EMBL" id="ESO11927.1"/>
    </source>
</evidence>
<dbReference type="GO" id="GO:0032981">
    <property type="term" value="P:mitochondrial respiratory chain complex I assembly"/>
    <property type="evidence" value="ECO:0000318"/>
    <property type="project" value="GO_Central"/>
</dbReference>
<dbReference type="PANTHER" id="PTHR13090:SF1">
    <property type="entry name" value="ARGININE-HYDROXYLASE NDUFAF5, MITOCHONDRIAL"/>
    <property type="match status" value="1"/>
</dbReference>
<sequence>MNVFDRKAKTVQKQRSMLNADHTVFDYLKEEVGWRVADRIYDIKRNFTAALDLGCGKGYVGRNVVRETIGMLQQCDLSSHFLDVSLKSDDVPTCSVVVDEEYLPYRDCTFDIVLSSLRQVIWILLVPLFFYLHWINDLPGTFKQVHRILVNDGCFMGSMFGGDTLHELRVSLYLAELERKGGFSPHISPYTSAQDLGSLLQRAGFNMLTIDVDDMTVTYPSMVDLMWDLKGMAENNCSWSRSLNLNVDTILAASAIYQEKYGFTKVENESEVKCIPAQFQIINFIAWKPDKSQLQAAKRGSGEVSMKDLAKLDELMKQIENLRKEEGAELPKMQKNIDELQKTALKVKNIADKSEGDGNSKHK</sequence>
<dbReference type="InterPro" id="IPR029063">
    <property type="entry name" value="SAM-dependent_MTases_sf"/>
</dbReference>
<proteinExistence type="predicted"/>
<dbReference type="GeneID" id="20217686"/>
<feature type="coiled-coil region" evidence="3">
    <location>
        <begin position="305"/>
        <end position="343"/>
    </location>
</feature>
<gene>
    <name evidence="6" type="primary">20217686</name>
    <name evidence="5" type="ORF">HELRODRAFT_96859</name>
</gene>
<dbReference type="FunCoup" id="T1G9D9">
    <property type="interactions" value="484"/>
</dbReference>
<dbReference type="HOGENOM" id="CLU_046586_0_2_1"/>
<evidence type="ECO:0000256" key="3">
    <source>
        <dbReference type="SAM" id="Coils"/>
    </source>
</evidence>
<dbReference type="Gene3D" id="3.40.50.150">
    <property type="entry name" value="Vaccinia Virus protein VP39"/>
    <property type="match status" value="1"/>
</dbReference>
<organism evidence="6 7">
    <name type="scientific">Helobdella robusta</name>
    <name type="common">Californian leech</name>
    <dbReference type="NCBI Taxonomy" id="6412"/>
    <lineage>
        <taxon>Eukaryota</taxon>
        <taxon>Metazoa</taxon>
        <taxon>Spiralia</taxon>
        <taxon>Lophotrochozoa</taxon>
        <taxon>Annelida</taxon>
        <taxon>Clitellata</taxon>
        <taxon>Hirudinea</taxon>
        <taxon>Rhynchobdellida</taxon>
        <taxon>Glossiphoniidae</taxon>
        <taxon>Helobdella</taxon>
    </lineage>
</organism>
<dbReference type="AlphaFoldDB" id="T1G9D9"/>
<evidence type="ECO:0000256" key="2">
    <source>
        <dbReference type="ARBA" id="ARBA00022679"/>
    </source>
</evidence>
<evidence type="ECO:0000256" key="4">
    <source>
        <dbReference type="SAM" id="Phobius"/>
    </source>
</evidence>
<name>T1G9D9_HELRO</name>
<keyword evidence="4" id="KW-0812">Transmembrane</keyword>
<dbReference type="GO" id="GO:0008168">
    <property type="term" value="F:methyltransferase activity"/>
    <property type="evidence" value="ECO:0007669"/>
    <property type="project" value="UniProtKB-KW"/>
</dbReference>
<dbReference type="Pfam" id="PF13489">
    <property type="entry name" value="Methyltransf_23"/>
    <property type="match status" value="1"/>
</dbReference>
<feature type="transmembrane region" description="Helical" evidence="4">
    <location>
        <begin position="112"/>
        <end position="134"/>
    </location>
</feature>
<keyword evidence="1" id="KW-0489">Methyltransferase</keyword>
<reference evidence="6" key="3">
    <citation type="submission" date="2015-06" db="UniProtKB">
        <authorList>
            <consortium name="EnsemblMetazoa"/>
        </authorList>
    </citation>
    <scope>IDENTIFICATION</scope>
</reference>
<dbReference type="OrthoDB" id="16816at2759"/>
<evidence type="ECO:0000313" key="6">
    <source>
        <dbReference type="EnsemblMetazoa" id="HelroP96859"/>
    </source>
</evidence>
<dbReference type="EnsemblMetazoa" id="HelroT96859">
    <property type="protein sequence ID" value="HelroP96859"/>
    <property type="gene ID" value="HelroG96859"/>
</dbReference>
<dbReference type="EMBL" id="AMQM01002625">
    <property type="status" value="NOT_ANNOTATED_CDS"/>
    <property type="molecule type" value="Genomic_DNA"/>
</dbReference>
<accession>T1G9D9</accession>
<keyword evidence="4" id="KW-1133">Transmembrane helix</keyword>
<keyword evidence="4" id="KW-0472">Membrane</keyword>
<evidence type="ECO:0000256" key="1">
    <source>
        <dbReference type="ARBA" id="ARBA00022603"/>
    </source>
</evidence>
<keyword evidence="3" id="KW-0175">Coiled coil</keyword>
<reference evidence="7" key="1">
    <citation type="submission" date="2012-12" db="EMBL/GenBank/DDBJ databases">
        <authorList>
            <person name="Hellsten U."/>
            <person name="Grimwood J."/>
            <person name="Chapman J.A."/>
            <person name="Shapiro H."/>
            <person name="Aerts A."/>
            <person name="Otillar R.P."/>
            <person name="Terry A.Y."/>
            <person name="Boore J.L."/>
            <person name="Simakov O."/>
            <person name="Marletaz F."/>
            <person name="Cho S.-J."/>
            <person name="Edsinger-Gonzales E."/>
            <person name="Havlak P."/>
            <person name="Kuo D.-H."/>
            <person name="Larsson T."/>
            <person name="Lv J."/>
            <person name="Arendt D."/>
            <person name="Savage R."/>
            <person name="Osoegawa K."/>
            <person name="de Jong P."/>
            <person name="Lindberg D.R."/>
            <person name="Seaver E.C."/>
            <person name="Weisblat D.A."/>
            <person name="Putnam N.H."/>
            <person name="Grigoriev I.V."/>
            <person name="Rokhsar D.S."/>
        </authorList>
    </citation>
    <scope>NUCLEOTIDE SEQUENCE</scope>
</reference>
<keyword evidence="2" id="KW-0808">Transferase</keyword>
<dbReference type="CTD" id="20217686"/>
<dbReference type="SUPFAM" id="SSF53335">
    <property type="entry name" value="S-adenosyl-L-methionine-dependent methyltransferases"/>
    <property type="match status" value="1"/>
</dbReference>
<keyword evidence="7" id="KW-1185">Reference proteome</keyword>
<dbReference type="RefSeq" id="XP_009010415.1">
    <property type="nucleotide sequence ID" value="XM_009012167.1"/>
</dbReference>